<sequence length="98" mass="10247">MQTETSFFGSVGAVLGEVIRAIVSGIRYVFSGLGSAIGDFFTGLAGALGMSSSIFHFALLLLGLVLLWSAVKAFMGRSIVSGLFWLLLAMLLLSGLIS</sequence>
<dbReference type="AlphaFoldDB" id="A0A261TY56"/>
<feature type="transmembrane region" description="Helical" evidence="1">
    <location>
        <begin position="54"/>
        <end position="71"/>
    </location>
</feature>
<evidence type="ECO:0000313" key="2">
    <source>
        <dbReference type="EMBL" id="OZI54626.1"/>
    </source>
</evidence>
<accession>A0A261TY56</accession>
<dbReference type="Proteomes" id="UP000216885">
    <property type="component" value="Unassembled WGS sequence"/>
</dbReference>
<organism evidence="2 3">
    <name type="scientific">Bordetella genomosp. 4</name>
    <dbReference type="NCBI Taxonomy" id="463044"/>
    <lineage>
        <taxon>Bacteria</taxon>
        <taxon>Pseudomonadati</taxon>
        <taxon>Pseudomonadota</taxon>
        <taxon>Betaproteobacteria</taxon>
        <taxon>Burkholderiales</taxon>
        <taxon>Alcaligenaceae</taxon>
        <taxon>Bordetella</taxon>
    </lineage>
</organism>
<evidence type="ECO:0000313" key="3">
    <source>
        <dbReference type="Proteomes" id="UP000216885"/>
    </source>
</evidence>
<keyword evidence="3" id="KW-1185">Reference proteome</keyword>
<keyword evidence="1" id="KW-0812">Transmembrane</keyword>
<comment type="caution">
    <text evidence="2">The sequence shown here is derived from an EMBL/GenBank/DDBJ whole genome shotgun (WGS) entry which is preliminary data.</text>
</comment>
<protein>
    <submittedName>
        <fullName evidence="2">Uncharacterized protein</fullName>
    </submittedName>
</protein>
<reference evidence="2 3" key="1">
    <citation type="submission" date="2017-05" db="EMBL/GenBank/DDBJ databases">
        <title>Complete and WGS of Bordetella genogroups.</title>
        <authorList>
            <person name="Spilker T."/>
            <person name="LiPuma J."/>
        </authorList>
    </citation>
    <scope>NUCLEOTIDE SEQUENCE [LARGE SCALE GENOMIC DNA]</scope>
    <source>
        <strain evidence="2 3">AU9919</strain>
    </source>
</reference>
<proteinExistence type="predicted"/>
<name>A0A261TY56_9BORD</name>
<gene>
    <name evidence="2" type="ORF">CAL20_16750</name>
</gene>
<feature type="transmembrane region" description="Helical" evidence="1">
    <location>
        <begin position="78"/>
        <end position="97"/>
    </location>
</feature>
<keyword evidence="1" id="KW-0472">Membrane</keyword>
<keyword evidence="1" id="KW-1133">Transmembrane helix</keyword>
<evidence type="ECO:0000256" key="1">
    <source>
        <dbReference type="SAM" id="Phobius"/>
    </source>
</evidence>
<dbReference type="RefSeq" id="WP_094838451.1">
    <property type="nucleotide sequence ID" value="NZ_NEVQ01000016.1"/>
</dbReference>
<dbReference type="EMBL" id="NEVQ01000016">
    <property type="protein sequence ID" value="OZI54626.1"/>
    <property type="molecule type" value="Genomic_DNA"/>
</dbReference>